<dbReference type="EMBL" id="KE384735">
    <property type="protein sequence ID" value="KJK78219.1"/>
    <property type="molecule type" value="Genomic_DNA"/>
</dbReference>
<reference evidence="3" key="1">
    <citation type="journal article" date="2014" name="BMC Genomics">
        <title>The genome sequence of the biocontrol fungus Metarhizium anisopliae and comparative genomics of Metarhizium species.</title>
        <authorList>
            <person name="Pattemore J.A."/>
            <person name="Hane J.K."/>
            <person name="Williams A.H."/>
            <person name="Wilson B.A."/>
            <person name="Stodart B.J."/>
            <person name="Ash G.J."/>
        </authorList>
    </citation>
    <scope>NUCLEOTIDE SEQUENCE [LARGE SCALE GENOMIC DNA]</scope>
    <source>
        <strain evidence="3">BRIP 53293</strain>
    </source>
</reference>
<evidence type="ECO:0000313" key="3">
    <source>
        <dbReference type="Proteomes" id="UP000054544"/>
    </source>
</evidence>
<evidence type="ECO:0000313" key="2">
    <source>
        <dbReference type="EMBL" id="KJK78219.1"/>
    </source>
</evidence>
<dbReference type="AlphaFoldDB" id="A0A0D9NW24"/>
<accession>A0A0D9NW24</accession>
<organism evidence="2 3">
    <name type="scientific">Metarhizium anisopliae BRIP 53293</name>
    <dbReference type="NCBI Taxonomy" id="1291518"/>
    <lineage>
        <taxon>Eukaryota</taxon>
        <taxon>Fungi</taxon>
        <taxon>Dikarya</taxon>
        <taxon>Ascomycota</taxon>
        <taxon>Pezizomycotina</taxon>
        <taxon>Sordariomycetes</taxon>
        <taxon>Hypocreomycetidae</taxon>
        <taxon>Hypocreales</taxon>
        <taxon>Clavicipitaceae</taxon>
        <taxon>Metarhizium</taxon>
    </lineage>
</organism>
<keyword evidence="3" id="KW-1185">Reference proteome</keyword>
<name>A0A0D9NW24_METAN</name>
<evidence type="ECO:0000256" key="1">
    <source>
        <dbReference type="SAM" id="MobiDB-lite"/>
    </source>
</evidence>
<protein>
    <submittedName>
        <fullName evidence="2">Uncharacterized protein</fullName>
    </submittedName>
</protein>
<sequence>MDQCLRPAYLIKGLSSTLKAFVHGFQYDTELGIHTLSFVWTDTKEGSIKYTTILIKEVAFVLDVSRSRCISILILESVQVENIWIKAATDISRLAQQVIQLGGGAGLTRKSAGGANNGDGNGRRSVPVRTHDD</sequence>
<feature type="region of interest" description="Disordered" evidence="1">
    <location>
        <begin position="105"/>
        <end position="133"/>
    </location>
</feature>
<proteinExistence type="predicted"/>
<dbReference type="Proteomes" id="UP000054544">
    <property type="component" value="Unassembled WGS sequence"/>
</dbReference>
<gene>
    <name evidence="2" type="ORF">H634G_06392</name>
</gene>